<feature type="site" description="Important for substrate specificity" evidence="3">
    <location>
        <position position="28"/>
    </location>
</feature>
<dbReference type="Proteomes" id="UP000276301">
    <property type="component" value="Unassembled WGS sequence"/>
</dbReference>
<dbReference type="PANTHER" id="PTHR43213">
    <property type="entry name" value="BIFUNCTIONAL DTTP/UTP PYROPHOSPHATASE/METHYLTRANSFERASE PROTEIN-RELATED"/>
    <property type="match status" value="1"/>
</dbReference>
<comment type="function">
    <text evidence="3">Nucleoside triphosphate pyrophosphatase that hydrolyzes dTTP and UTP. May have a dual role in cell division arrest and in preventing the incorporation of modified nucleotides into cellular nucleic acids.</text>
</comment>
<evidence type="ECO:0000256" key="2">
    <source>
        <dbReference type="ARBA" id="ARBA00022801"/>
    </source>
</evidence>
<dbReference type="GO" id="GO:0009117">
    <property type="term" value="P:nucleotide metabolic process"/>
    <property type="evidence" value="ECO:0007669"/>
    <property type="project" value="UniProtKB-KW"/>
</dbReference>
<feature type="active site" description="Proton acceptor" evidence="3">
    <location>
        <position position="85"/>
    </location>
</feature>
<dbReference type="GO" id="GO:0036218">
    <property type="term" value="F:dTTP diphosphatase activity"/>
    <property type="evidence" value="ECO:0007669"/>
    <property type="project" value="RHEA"/>
</dbReference>
<comment type="caution">
    <text evidence="4">The sequence shown here is derived from an EMBL/GenBank/DDBJ whole genome shotgun (WGS) entry which is preliminary data.</text>
</comment>
<keyword evidence="3" id="KW-0546">Nucleotide metabolism</keyword>
<accession>A0A498CJC3</accession>
<dbReference type="GO" id="GO:0005737">
    <property type="term" value="C:cytoplasm"/>
    <property type="evidence" value="ECO:0007669"/>
    <property type="project" value="UniProtKB-SubCell"/>
</dbReference>
<keyword evidence="2 3" id="KW-0378">Hydrolase</keyword>
<reference evidence="4 5" key="1">
    <citation type="submission" date="2018-10" db="EMBL/GenBank/DDBJ databases">
        <title>Anaerotruncus faecis sp. nov., isolated from human feces.</title>
        <authorList>
            <person name="Wang Y.-J."/>
        </authorList>
    </citation>
    <scope>NUCLEOTIDE SEQUENCE [LARGE SCALE GENOMIC DNA]</scope>
    <source>
        <strain evidence="4 5">22A2-44</strain>
    </source>
</reference>
<keyword evidence="3" id="KW-0963">Cytoplasm</keyword>
<proteinExistence type="inferred from homology"/>
<dbReference type="HAMAP" id="MF_00528">
    <property type="entry name" value="Maf"/>
    <property type="match status" value="1"/>
</dbReference>
<dbReference type="SUPFAM" id="SSF52972">
    <property type="entry name" value="ITPase-like"/>
    <property type="match status" value="1"/>
</dbReference>
<dbReference type="PIRSF" id="PIRSF006305">
    <property type="entry name" value="Maf"/>
    <property type="match status" value="1"/>
</dbReference>
<dbReference type="EMBL" id="RCHT01000037">
    <property type="protein sequence ID" value="RLL08091.1"/>
    <property type="molecule type" value="Genomic_DNA"/>
</dbReference>
<keyword evidence="5" id="KW-1185">Reference proteome</keyword>
<dbReference type="CDD" id="cd00555">
    <property type="entry name" value="Maf"/>
    <property type="match status" value="1"/>
</dbReference>
<dbReference type="PANTHER" id="PTHR43213:SF5">
    <property type="entry name" value="BIFUNCTIONAL DTTP_UTP PYROPHOSPHATASE_METHYLTRANSFERASE PROTEIN-RELATED"/>
    <property type="match status" value="1"/>
</dbReference>
<dbReference type="Pfam" id="PF02545">
    <property type="entry name" value="Maf"/>
    <property type="match status" value="1"/>
</dbReference>
<comment type="subcellular location">
    <subcellularLocation>
        <location evidence="3">Cytoplasm</location>
    </subcellularLocation>
</comment>
<protein>
    <recommendedName>
        <fullName evidence="3">dTTP/UTP pyrophosphatase</fullName>
        <shortName evidence="3">dTTPase/UTPase</shortName>
        <ecNumber evidence="3">3.6.1.9</ecNumber>
    </recommendedName>
    <alternativeName>
        <fullName evidence="3">Nucleoside triphosphate pyrophosphatase</fullName>
    </alternativeName>
    <alternativeName>
        <fullName evidence="3">Nucleotide pyrophosphatase</fullName>
        <shortName evidence="3">Nucleotide PPase</shortName>
    </alternativeName>
</protein>
<gene>
    <name evidence="4" type="primary">maf</name>
    <name evidence="4" type="ORF">D4A47_12550</name>
</gene>
<dbReference type="Gene3D" id="3.90.950.10">
    <property type="match status" value="1"/>
</dbReference>
<evidence type="ECO:0000256" key="3">
    <source>
        <dbReference type="HAMAP-Rule" id="MF_00528"/>
    </source>
</evidence>
<dbReference type="InterPro" id="IPR029001">
    <property type="entry name" value="ITPase-like_fam"/>
</dbReference>
<dbReference type="EC" id="3.6.1.9" evidence="3"/>
<evidence type="ECO:0000256" key="1">
    <source>
        <dbReference type="ARBA" id="ARBA00001968"/>
    </source>
</evidence>
<dbReference type="AlphaFoldDB" id="A0A498CJC3"/>
<name>A0A498CJC3_9FIRM</name>
<comment type="catalytic activity">
    <reaction evidence="3">
        <text>dTTP + H2O = dTMP + diphosphate + H(+)</text>
        <dbReference type="Rhea" id="RHEA:28534"/>
        <dbReference type="ChEBI" id="CHEBI:15377"/>
        <dbReference type="ChEBI" id="CHEBI:15378"/>
        <dbReference type="ChEBI" id="CHEBI:33019"/>
        <dbReference type="ChEBI" id="CHEBI:37568"/>
        <dbReference type="ChEBI" id="CHEBI:63528"/>
        <dbReference type="EC" id="3.6.1.9"/>
    </reaction>
</comment>
<evidence type="ECO:0000313" key="5">
    <source>
        <dbReference type="Proteomes" id="UP000276301"/>
    </source>
</evidence>
<organism evidence="4 5">
    <name type="scientific">Anaerotruncus massiliensis</name>
    <name type="common">ex Liu et al. 2021</name>
    <dbReference type="NCBI Taxonomy" id="2321404"/>
    <lineage>
        <taxon>Bacteria</taxon>
        <taxon>Bacillati</taxon>
        <taxon>Bacillota</taxon>
        <taxon>Clostridia</taxon>
        <taxon>Eubacteriales</taxon>
        <taxon>Oscillospiraceae</taxon>
        <taxon>Anaerotruncus</taxon>
    </lineage>
</organism>
<feature type="site" description="Important for substrate specificity" evidence="3">
    <location>
        <position position="86"/>
    </location>
</feature>
<dbReference type="NCBIfam" id="TIGR00172">
    <property type="entry name" value="maf"/>
    <property type="match status" value="1"/>
</dbReference>
<sequence length="211" mass="22747">MIGMENTAGKGFPENPGAEIILASQSPRRQELLGFLFPRFTVRVSEADETLPEGIAPDEAVRTLALRKARAVAPEAPGAFVIGADTVVAIDGLILGKPRDEADAAGMLRRLSGRTHQVYTGVALLGGGREECFHECTGVTFAPLTDGEIAWYLSTGEPFDKAGSYGIQGYGARFIERISGDYFTVMGLPLHGIYTRIGRFYKSFGAKLPNY</sequence>
<dbReference type="GO" id="GO:0036221">
    <property type="term" value="F:UTP diphosphatase activity"/>
    <property type="evidence" value="ECO:0007669"/>
    <property type="project" value="RHEA"/>
</dbReference>
<feature type="site" description="Important for substrate specificity" evidence="3">
    <location>
        <position position="168"/>
    </location>
</feature>
<dbReference type="InterPro" id="IPR003697">
    <property type="entry name" value="Maf-like"/>
</dbReference>
<comment type="catalytic activity">
    <reaction evidence="3">
        <text>UTP + H2O = UMP + diphosphate + H(+)</text>
        <dbReference type="Rhea" id="RHEA:29395"/>
        <dbReference type="ChEBI" id="CHEBI:15377"/>
        <dbReference type="ChEBI" id="CHEBI:15378"/>
        <dbReference type="ChEBI" id="CHEBI:33019"/>
        <dbReference type="ChEBI" id="CHEBI:46398"/>
        <dbReference type="ChEBI" id="CHEBI:57865"/>
        <dbReference type="EC" id="3.6.1.9"/>
    </reaction>
</comment>
<evidence type="ECO:0000313" key="4">
    <source>
        <dbReference type="EMBL" id="RLL08091.1"/>
    </source>
</evidence>
<comment type="caution">
    <text evidence="3">Lacks conserved residue(s) required for the propagation of feature annotation.</text>
</comment>
<comment type="similarity">
    <text evidence="3">Belongs to the Maf family. YhdE subfamily.</text>
</comment>
<comment type="cofactor">
    <cofactor evidence="1 3">
        <name>a divalent metal cation</name>
        <dbReference type="ChEBI" id="CHEBI:60240"/>
    </cofactor>
</comment>